<keyword evidence="2" id="KW-0378">Hydrolase</keyword>
<evidence type="ECO:0000259" key="1">
    <source>
        <dbReference type="Pfam" id="PF05685"/>
    </source>
</evidence>
<dbReference type="Gene3D" id="3.90.1570.10">
    <property type="entry name" value="tt1808, chain A"/>
    <property type="match status" value="1"/>
</dbReference>
<sequence length="152" mass="16796">MSPPKPYLTAAHVRLKGAALRSLTNEIARLECECDALLGMSVRIDDNTDREPDVLVRCGPRLADDADLVPDPIIIADVITGTSGSADRAAKLADYARLRTLKHYLVLLPEQRTVVHHRRTDDGFRTTCLREGVLELDPPWITLEVALLFADA</sequence>
<dbReference type="InterPro" id="IPR012296">
    <property type="entry name" value="Nuclease_put_TT1808"/>
</dbReference>
<dbReference type="AlphaFoldDB" id="A0A1I5WD37"/>
<accession>A0A1I5WD37</accession>
<keyword evidence="2" id="KW-0255">Endonuclease</keyword>
<gene>
    <name evidence="2" type="ORF">SAMN04488047_1446</name>
</gene>
<protein>
    <submittedName>
        <fullName evidence="2">Endonuclease, Uma2 family (Restriction endonuclease fold)</fullName>
    </submittedName>
</protein>
<organism evidence="2 3">
    <name type="scientific">Tranquillimonas alkanivorans</name>
    <dbReference type="NCBI Taxonomy" id="441119"/>
    <lineage>
        <taxon>Bacteria</taxon>
        <taxon>Pseudomonadati</taxon>
        <taxon>Pseudomonadota</taxon>
        <taxon>Alphaproteobacteria</taxon>
        <taxon>Rhodobacterales</taxon>
        <taxon>Roseobacteraceae</taxon>
        <taxon>Tranquillimonas</taxon>
    </lineage>
</organism>
<dbReference type="Pfam" id="PF05685">
    <property type="entry name" value="Uma2"/>
    <property type="match status" value="1"/>
</dbReference>
<dbReference type="InterPro" id="IPR011335">
    <property type="entry name" value="Restrct_endonuc-II-like"/>
</dbReference>
<proteinExistence type="predicted"/>
<reference evidence="2 3" key="1">
    <citation type="submission" date="2016-10" db="EMBL/GenBank/DDBJ databases">
        <authorList>
            <person name="de Groot N.N."/>
        </authorList>
    </citation>
    <scope>NUCLEOTIDE SEQUENCE [LARGE SCALE GENOMIC DNA]</scope>
    <source>
        <strain evidence="2 3">DSM 19547</strain>
    </source>
</reference>
<name>A0A1I5WD37_9RHOB</name>
<evidence type="ECO:0000313" key="2">
    <source>
        <dbReference type="EMBL" id="SFQ17630.1"/>
    </source>
</evidence>
<dbReference type="STRING" id="441119.SAMN04488047_1446"/>
<keyword evidence="3" id="KW-1185">Reference proteome</keyword>
<dbReference type="SUPFAM" id="SSF52980">
    <property type="entry name" value="Restriction endonuclease-like"/>
    <property type="match status" value="1"/>
</dbReference>
<dbReference type="GO" id="GO:0004519">
    <property type="term" value="F:endonuclease activity"/>
    <property type="evidence" value="ECO:0007669"/>
    <property type="project" value="UniProtKB-KW"/>
</dbReference>
<dbReference type="OrthoDB" id="8452919at2"/>
<dbReference type="PANTHER" id="PTHR36558">
    <property type="entry name" value="GLR1098 PROTEIN"/>
    <property type="match status" value="1"/>
</dbReference>
<evidence type="ECO:0000313" key="3">
    <source>
        <dbReference type="Proteomes" id="UP000199356"/>
    </source>
</evidence>
<dbReference type="RefSeq" id="WP_093425685.1">
    <property type="nucleotide sequence ID" value="NZ_FOXA01000044.1"/>
</dbReference>
<dbReference type="CDD" id="cd06260">
    <property type="entry name" value="DUF820-like"/>
    <property type="match status" value="1"/>
</dbReference>
<dbReference type="Proteomes" id="UP000199356">
    <property type="component" value="Unassembled WGS sequence"/>
</dbReference>
<feature type="domain" description="Putative restriction endonuclease" evidence="1">
    <location>
        <begin position="11"/>
        <end position="125"/>
    </location>
</feature>
<dbReference type="EMBL" id="FOXA01000044">
    <property type="protein sequence ID" value="SFQ17630.1"/>
    <property type="molecule type" value="Genomic_DNA"/>
</dbReference>
<dbReference type="PANTHER" id="PTHR36558:SF1">
    <property type="entry name" value="RESTRICTION ENDONUCLEASE DOMAIN-CONTAINING PROTEIN-RELATED"/>
    <property type="match status" value="1"/>
</dbReference>
<keyword evidence="2" id="KW-0540">Nuclease</keyword>
<dbReference type="InterPro" id="IPR008538">
    <property type="entry name" value="Uma2"/>
</dbReference>